<dbReference type="PANTHER" id="PTHR42811">
    <property type="entry name" value="SERINE ACETYLTRANSFERASE"/>
    <property type="match status" value="1"/>
</dbReference>
<evidence type="ECO:0000256" key="4">
    <source>
        <dbReference type="ARBA" id="ARBA00023315"/>
    </source>
</evidence>
<evidence type="ECO:0000256" key="2">
    <source>
        <dbReference type="ARBA" id="ARBA00022605"/>
    </source>
</evidence>
<proteinExistence type="predicted"/>
<feature type="region of interest" description="Disordered" evidence="5">
    <location>
        <begin position="140"/>
        <end position="162"/>
    </location>
</feature>
<keyword evidence="3 6" id="KW-0808">Transferase</keyword>
<reference evidence="6 7" key="1">
    <citation type="submission" date="2017-10" db="EMBL/GenBank/DDBJ databases">
        <title>Integration of genomic and chemical information greatly accelerates assignment of the full stereostructure of myelolactone, a potent inhibitor of myeloma from a marine-derived Micromonospora.</title>
        <authorList>
            <person name="Kim M.C."/>
            <person name="Machado H."/>
            <person name="Jensen P.R."/>
            <person name="Fenical W."/>
        </authorList>
    </citation>
    <scope>NUCLEOTIDE SEQUENCE [LARGE SCALE GENOMIC DNA]</scope>
    <source>
        <strain evidence="6 7">CNY-010</strain>
    </source>
</reference>
<keyword evidence="2" id="KW-0028">Amino-acid biosynthesis</keyword>
<dbReference type="KEGG" id="mtua:CSH63_21890"/>
<dbReference type="InterPro" id="IPR042122">
    <property type="entry name" value="Ser_AcTrfase_N_sf"/>
</dbReference>
<dbReference type="Gene3D" id="2.160.10.10">
    <property type="entry name" value="Hexapeptide repeat proteins"/>
    <property type="match status" value="1"/>
</dbReference>
<accession>A0A386WQZ1</accession>
<dbReference type="SUPFAM" id="SSF51161">
    <property type="entry name" value="Trimeric LpxA-like enzymes"/>
    <property type="match status" value="1"/>
</dbReference>
<sequence>MLEVLLYQGVWAVWAHRVAHRLHRWGIPLFPQMVSQVARLFTGVEIHPGARVGRRWFIDHGAGVVIGQTARTGDDLTMYPQVTLGSRGCPADSTAAERHPIVSDRVVLGVGATLLGPIRVDGDVHVGAHCLVTSDVPAGQRLRAPTDHHPVSPRRSAPRVQPSQGVSMIYTNVTERGLTALSRRTTATCRPGMMRAPRCRMVPGMSVDVQRCLRP</sequence>
<protein>
    <submittedName>
        <fullName evidence="6">Serine acetyltransferase</fullName>
    </submittedName>
</protein>
<dbReference type="Proteomes" id="UP000267804">
    <property type="component" value="Chromosome"/>
</dbReference>
<dbReference type="Gene3D" id="1.10.3130.10">
    <property type="entry name" value="serine acetyltransferase, domain 1"/>
    <property type="match status" value="1"/>
</dbReference>
<gene>
    <name evidence="6" type="ORF">CSH63_21890</name>
</gene>
<evidence type="ECO:0000256" key="1">
    <source>
        <dbReference type="ARBA" id="ARBA00004876"/>
    </source>
</evidence>
<dbReference type="CDD" id="cd03354">
    <property type="entry name" value="LbH_SAT"/>
    <property type="match status" value="1"/>
</dbReference>
<evidence type="ECO:0000256" key="3">
    <source>
        <dbReference type="ARBA" id="ARBA00022679"/>
    </source>
</evidence>
<evidence type="ECO:0000256" key="5">
    <source>
        <dbReference type="SAM" id="MobiDB-lite"/>
    </source>
</evidence>
<dbReference type="AlphaFoldDB" id="A0A386WQZ1"/>
<dbReference type="EMBL" id="CP024087">
    <property type="protein sequence ID" value="AYF30058.1"/>
    <property type="molecule type" value="Genomic_DNA"/>
</dbReference>
<dbReference type="InterPro" id="IPR011004">
    <property type="entry name" value="Trimer_LpxA-like_sf"/>
</dbReference>
<comment type="pathway">
    <text evidence="1">Amino-acid biosynthesis; L-cysteine biosynthesis; L-cysteine from L-serine: step 1/2.</text>
</comment>
<organism evidence="6 7">
    <name type="scientific">Micromonospora tulbaghiae</name>
    <dbReference type="NCBI Taxonomy" id="479978"/>
    <lineage>
        <taxon>Bacteria</taxon>
        <taxon>Bacillati</taxon>
        <taxon>Actinomycetota</taxon>
        <taxon>Actinomycetes</taxon>
        <taxon>Micromonosporales</taxon>
        <taxon>Micromonosporaceae</taxon>
        <taxon>Micromonospora</taxon>
    </lineage>
</organism>
<dbReference type="GO" id="GO:0008652">
    <property type="term" value="P:amino acid biosynthetic process"/>
    <property type="evidence" value="ECO:0007669"/>
    <property type="project" value="UniProtKB-KW"/>
</dbReference>
<name>A0A386WQZ1_9ACTN</name>
<evidence type="ECO:0000313" key="7">
    <source>
        <dbReference type="Proteomes" id="UP000267804"/>
    </source>
</evidence>
<dbReference type="GO" id="GO:0016746">
    <property type="term" value="F:acyltransferase activity"/>
    <property type="evidence" value="ECO:0007669"/>
    <property type="project" value="UniProtKB-KW"/>
</dbReference>
<keyword evidence="4" id="KW-0012">Acyltransferase</keyword>
<evidence type="ECO:0000313" key="6">
    <source>
        <dbReference type="EMBL" id="AYF30058.1"/>
    </source>
</evidence>
<dbReference type="InterPro" id="IPR045304">
    <property type="entry name" value="LbH_SAT"/>
</dbReference>